<dbReference type="Proteomes" id="UP000323011">
    <property type="component" value="Unassembled WGS sequence"/>
</dbReference>
<feature type="region of interest" description="Disordered" evidence="12">
    <location>
        <begin position="329"/>
        <end position="354"/>
    </location>
</feature>
<evidence type="ECO:0000256" key="7">
    <source>
        <dbReference type="ARBA" id="ARBA00023069"/>
    </source>
</evidence>
<evidence type="ECO:0000256" key="2">
    <source>
        <dbReference type="ARBA" id="ARBA00022490"/>
    </source>
</evidence>
<keyword evidence="2" id="KW-0963">Cytoplasm</keyword>
<evidence type="ECO:0000256" key="5">
    <source>
        <dbReference type="ARBA" id="ARBA00022846"/>
    </source>
</evidence>
<evidence type="ECO:0000256" key="4">
    <source>
        <dbReference type="ARBA" id="ARBA00022737"/>
    </source>
</evidence>
<dbReference type="PANTHER" id="PTHR45973">
    <property type="entry name" value="PROTEIN PHOSPHATASE 1 REGULATORY SUBUNIT SDS22-RELATED"/>
    <property type="match status" value="1"/>
</dbReference>
<keyword evidence="6" id="KW-0175">Coiled coil</keyword>
<evidence type="ECO:0000256" key="10">
    <source>
        <dbReference type="ARBA" id="ARBA00038378"/>
    </source>
</evidence>
<evidence type="ECO:0000313" key="13">
    <source>
        <dbReference type="EMBL" id="KAA0147679.1"/>
    </source>
</evidence>
<dbReference type="GO" id="GO:0005929">
    <property type="term" value="C:cilium"/>
    <property type="evidence" value="ECO:0007669"/>
    <property type="project" value="TreeGrafter"/>
</dbReference>
<keyword evidence="8" id="KW-0206">Cytoskeleton</keyword>
<keyword evidence="9" id="KW-0966">Cell projection</keyword>
<evidence type="ECO:0000256" key="6">
    <source>
        <dbReference type="ARBA" id="ARBA00023054"/>
    </source>
</evidence>
<evidence type="ECO:0000256" key="12">
    <source>
        <dbReference type="SAM" id="MobiDB-lite"/>
    </source>
</evidence>
<comment type="subcellular location">
    <subcellularLocation>
        <location evidence="1">Cytoplasm</location>
        <location evidence="1">Cytoskeleton</location>
        <location evidence="1">Flagellum axoneme</location>
    </subcellularLocation>
</comment>
<evidence type="ECO:0000256" key="8">
    <source>
        <dbReference type="ARBA" id="ARBA00023212"/>
    </source>
</evidence>
<evidence type="ECO:0000256" key="3">
    <source>
        <dbReference type="ARBA" id="ARBA00022614"/>
    </source>
</evidence>
<dbReference type="InterPro" id="IPR003591">
    <property type="entry name" value="Leu-rich_rpt_typical-subtyp"/>
</dbReference>
<dbReference type="AlphaFoldDB" id="A0A5A8C557"/>
<organism evidence="13 14">
    <name type="scientific">Cafeteria roenbergensis</name>
    <name type="common">Marine flagellate</name>
    <dbReference type="NCBI Taxonomy" id="33653"/>
    <lineage>
        <taxon>Eukaryota</taxon>
        <taxon>Sar</taxon>
        <taxon>Stramenopiles</taxon>
        <taxon>Bigyra</taxon>
        <taxon>Opalozoa</taxon>
        <taxon>Bicosoecida</taxon>
        <taxon>Cafeteriaceae</taxon>
        <taxon>Cafeteria</taxon>
    </lineage>
</organism>
<evidence type="ECO:0000256" key="1">
    <source>
        <dbReference type="ARBA" id="ARBA00004611"/>
    </source>
</evidence>
<dbReference type="InterPro" id="IPR032675">
    <property type="entry name" value="LRR_dom_sf"/>
</dbReference>
<dbReference type="PANTHER" id="PTHR45973:SF12">
    <property type="entry name" value="DYNEIN REGULATORY COMPLEX SUBUNIT 3"/>
    <property type="match status" value="1"/>
</dbReference>
<name>A0A5A8C557_CAFRO</name>
<feature type="region of interest" description="Disordered" evidence="12">
    <location>
        <begin position="535"/>
        <end position="589"/>
    </location>
</feature>
<keyword evidence="14" id="KW-1185">Reference proteome</keyword>
<dbReference type="Pfam" id="PF14580">
    <property type="entry name" value="LRR_9"/>
    <property type="match status" value="1"/>
</dbReference>
<comment type="similarity">
    <text evidence="10">Belongs to the DRC3 family.</text>
</comment>
<keyword evidence="7" id="KW-0969">Cilium</keyword>
<feature type="compositionally biased region" description="Low complexity" evidence="12">
    <location>
        <begin position="562"/>
        <end position="588"/>
    </location>
</feature>
<keyword evidence="4" id="KW-0677">Repeat</keyword>
<sequence length="685" mass="73394">MASVTGFFAYAVEKPKARHPPHGVINEQLIKAAIDEERALVEEECMVAADAAGSSAAQMSVKDLQAQLARRPVWEDVTHDRLTSLTLSFRSLAAIANLETLSALTTLRLDNNSIAVIEGLSSLVNLTWLDLSFNSITKIEGLDTLTKLTDLSLANNRIEEIRGLDKCESLEFLSLANNRLARVAQAQALRPLPKLRAVAIMGNPACAAEDDYRAQLLMWLPRLEWVDFKAVSPAQHQAAVDAEAQLPEGLVRREKAQEEAAKHEAETAAQRREQLAHGLHHLAALWDRMSGKRRGRIVAVSREERAADDDDVGAAVRASGAGALLGGSLALGEDADGESASEDEDEDEETAALSRKERERILRLPGVRIRWGLYSRTVQEIVSQGLKRAGAVARRIQAETAAADAALDSVRATASAEASAKLATFLQGLKRLQRQLTAGASLKAEPAAPEAAAARARATEVIGRFEVQHTTLATERGEAIDLVLREAEVAEKRFAGEVRGLVLSMVERLAAGQPIAAERGSLSLECIRDGQTLARFGVPSTRERPDVEGDGPGGAGARDAADGAAAEPGAASGASASSAGDAGSAAGDSADRVLVQPQELCEDLASLLEDKELADSALSDAEAARMEQLLAVSDACKAWQKSDKDRVVMRRRKAELRATRERCEEIAAVWEANRDELEALMALDV</sequence>
<keyword evidence="5" id="KW-0282">Flagellum</keyword>
<protein>
    <recommendedName>
        <fullName evidence="11">Dynein regulatory complex subunit 3</fullName>
    </recommendedName>
</protein>
<evidence type="ECO:0000313" key="14">
    <source>
        <dbReference type="Proteomes" id="UP000323011"/>
    </source>
</evidence>
<evidence type="ECO:0000256" key="9">
    <source>
        <dbReference type="ARBA" id="ARBA00023273"/>
    </source>
</evidence>
<dbReference type="SUPFAM" id="SSF52075">
    <property type="entry name" value="Outer arm dynein light chain 1"/>
    <property type="match status" value="1"/>
</dbReference>
<comment type="caution">
    <text evidence="13">The sequence shown here is derived from an EMBL/GenBank/DDBJ whole genome shotgun (WGS) entry which is preliminary data.</text>
</comment>
<dbReference type="PROSITE" id="PS51450">
    <property type="entry name" value="LRR"/>
    <property type="match status" value="3"/>
</dbReference>
<keyword evidence="3" id="KW-0433">Leucine-rich repeat</keyword>
<dbReference type="SMART" id="SM00369">
    <property type="entry name" value="LRR_TYP"/>
    <property type="match status" value="4"/>
</dbReference>
<dbReference type="EMBL" id="VLTN01000063">
    <property type="protein sequence ID" value="KAA0147679.1"/>
    <property type="molecule type" value="Genomic_DNA"/>
</dbReference>
<accession>A0A5A8C557</accession>
<gene>
    <name evidence="13" type="ORF">FNF29_07232</name>
</gene>
<feature type="compositionally biased region" description="Acidic residues" evidence="12">
    <location>
        <begin position="333"/>
        <end position="350"/>
    </location>
</feature>
<dbReference type="InterPro" id="IPR050576">
    <property type="entry name" value="Cilia_flagella_integrity"/>
</dbReference>
<proteinExistence type="inferred from homology"/>
<dbReference type="InterPro" id="IPR001611">
    <property type="entry name" value="Leu-rich_rpt"/>
</dbReference>
<dbReference type="Gene3D" id="3.80.10.10">
    <property type="entry name" value="Ribonuclease Inhibitor"/>
    <property type="match status" value="1"/>
</dbReference>
<dbReference type="SMART" id="SM00365">
    <property type="entry name" value="LRR_SD22"/>
    <property type="match status" value="4"/>
</dbReference>
<evidence type="ECO:0000256" key="11">
    <source>
        <dbReference type="ARBA" id="ARBA00040950"/>
    </source>
</evidence>
<reference evidence="13 14" key="1">
    <citation type="submission" date="2019-07" db="EMBL/GenBank/DDBJ databases">
        <title>Genomes of Cafeteria roenbergensis.</title>
        <authorList>
            <person name="Fischer M.G."/>
            <person name="Hackl T."/>
            <person name="Roman M."/>
        </authorList>
    </citation>
    <scope>NUCLEOTIDE SEQUENCE [LARGE SCALE GENOMIC DNA]</scope>
    <source>
        <strain evidence="13 14">BVI</strain>
    </source>
</reference>